<dbReference type="EMBL" id="CALNXK010000056">
    <property type="protein sequence ID" value="CAH3135449.1"/>
    <property type="molecule type" value="Genomic_DNA"/>
</dbReference>
<reference evidence="1 2" key="1">
    <citation type="submission" date="2022-05" db="EMBL/GenBank/DDBJ databases">
        <authorList>
            <consortium name="Genoscope - CEA"/>
            <person name="William W."/>
        </authorList>
    </citation>
    <scope>NUCLEOTIDE SEQUENCE [LARGE SCALE GENOMIC DNA]</scope>
</reference>
<keyword evidence="2" id="KW-1185">Reference proteome</keyword>
<gene>
    <name evidence="1" type="ORF">PLOB_00037911</name>
</gene>
<organism evidence="1 2">
    <name type="scientific">Porites lobata</name>
    <dbReference type="NCBI Taxonomy" id="104759"/>
    <lineage>
        <taxon>Eukaryota</taxon>
        <taxon>Metazoa</taxon>
        <taxon>Cnidaria</taxon>
        <taxon>Anthozoa</taxon>
        <taxon>Hexacorallia</taxon>
        <taxon>Scleractinia</taxon>
        <taxon>Fungiina</taxon>
        <taxon>Poritidae</taxon>
        <taxon>Porites</taxon>
    </lineage>
</organism>
<dbReference type="Proteomes" id="UP001159405">
    <property type="component" value="Unassembled WGS sequence"/>
</dbReference>
<proteinExistence type="predicted"/>
<comment type="caution">
    <text evidence="1">The sequence shown here is derived from an EMBL/GenBank/DDBJ whole genome shotgun (WGS) entry which is preliminary data.</text>
</comment>
<evidence type="ECO:0000313" key="1">
    <source>
        <dbReference type="EMBL" id="CAH3135449.1"/>
    </source>
</evidence>
<protein>
    <submittedName>
        <fullName evidence="1">Uncharacterized protein</fullName>
    </submittedName>
</protein>
<sequence length="96" mass="10874">MAGQVAAAQVGVEVLNKALEIGSNALNSISDHYFENEATIAWWNDWKARDQRARIEKTFNHGRFSREKRTLGFVNGRWYCCFTQAGLQAKGQPLDN</sequence>
<name>A0ABN8P692_9CNID</name>
<accession>A0ABN8P692</accession>
<evidence type="ECO:0000313" key="2">
    <source>
        <dbReference type="Proteomes" id="UP001159405"/>
    </source>
</evidence>